<organism evidence="10 11">
    <name type="scientific">Umboniibacter marinipuniceus</name>
    <dbReference type="NCBI Taxonomy" id="569599"/>
    <lineage>
        <taxon>Bacteria</taxon>
        <taxon>Pseudomonadati</taxon>
        <taxon>Pseudomonadota</taxon>
        <taxon>Gammaproteobacteria</taxon>
        <taxon>Cellvibrionales</taxon>
        <taxon>Cellvibrionaceae</taxon>
        <taxon>Umboniibacter</taxon>
    </lineage>
</organism>
<feature type="binding site" evidence="8">
    <location>
        <position position="52"/>
    </location>
    <ligand>
        <name>Zn(2+)</name>
        <dbReference type="ChEBI" id="CHEBI:29105"/>
        <note>catalytic</note>
    </ligand>
</feature>
<dbReference type="NCBIfam" id="NF008113">
    <property type="entry name" value="PRK10860.1"/>
    <property type="match status" value="1"/>
</dbReference>
<keyword evidence="4 8" id="KW-0479">Metal-binding</keyword>
<comment type="caution">
    <text evidence="10">The sequence shown here is derived from an EMBL/GenBank/DDBJ whole genome shotgun (WGS) entry which is preliminary data.</text>
</comment>
<dbReference type="InterPro" id="IPR016193">
    <property type="entry name" value="Cytidine_deaminase-like"/>
</dbReference>
<dbReference type="GO" id="GO:0052717">
    <property type="term" value="F:tRNA-specific adenosine-34 deaminase activity"/>
    <property type="evidence" value="ECO:0007669"/>
    <property type="project" value="UniProtKB-UniRule"/>
</dbReference>
<sequence length="177" mass="19449">MNDNYFMSRALELAAMGADINEVPVGAVVVLDGEIIGEGFNQPITTHDPTAHAEMVALRQAAKNLQNYRLPEAEIYITMEPCSMCAGAIVHSRVKRVIFGADEPKSGVAKSQANFFKSEWLNAWPEVEGGVLAEEAKVLLQGFFKRRRAEKKAEKLAKQVECDVEKLVNLKSDPSAS</sequence>
<dbReference type="PROSITE" id="PS00903">
    <property type="entry name" value="CYT_DCMP_DEAMINASES_1"/>
    <property type="match status" value="1"/>
</dbReference>
<dbReference type="CDD" id="cd01285">
    <property type="entry name" value="nucleoside_deaminase"/>
    <property type="match status" value="1"/>
</dbReference>
<dbReference type="Gene3D" id="3.40.140.10">
    <property type="entry name" value="Cytidine Deaminase, domain 2"/>
    <property type="match status" value="1"/>
</dbReference>
<dbReference type="RefSeq" id="WP_425452020.1">
    <property type="nucleotide sequence ID" value="NZ_REFJ01000004.1"/>
</dbReference>
<dbReference type="SUPFAM" id="SSF53927">
    <property type="entry name" value="Cytidine deaminase-like"/>
    <property type="match status" value="1"/>
</dbReference>
<keyword evidence="11" id="KW-1185">Reference proteome</keyword>
<dbReference type="EMBL" id="REFJ01000004">
    <property type="protein sequence ID" value="RMA79371.1"/>
    <property type="molecule type" value="Genomic_DNA"/>
</dbReference>
<dbReference type="AlphaFoldDB" id="A0A3M0A2F8"/>
<reference evidence="10 11" key="1">
    <citation type="submission" date="2018-10" db="EMBL/GenBank/DDBJ databases">
        <title>Genomic Encyclopedia of Type Strains, Phase IV (KMG-IV): sequencing the most valuable type-strain genomes for metagenomic binning, comparative biology and taxonomic classification.</title>
        <authorList>
            <person name="Goeker M."/>
        </authorList>
    </citation>
    <scope>NUCLEOTIDE SEQUENCE [LARGE SCALE GENOMIC DNA]</scope>
    <source>
        <strain evidence="10 11">DSM 25080</strain>
    </source>
</reference>
<dbReference type="HAMAP" id="MF_00972">
    <property type="entry name" value="tRNA_aden_deaminase"/>
    <property type="match status" value="1"/>
</dbReference>
<evidence type="ECO:0000256" key="3">
    <source>
        <dbReference type="ARBA" id="ARBA00022694"/>
    </source>
</evidence>
<evidence type="ECO:0000313" key="10">
    <source>
        <dbReference type="EMBL" id="RMA79371.1"/>
    </source>
</evidence>
<dbReference type="GO" id="GO:0002100">
    <property type="term" value="P:tRNA wobble adenosine to inosine editing"/>
    <property type="evidence" value="ECO:0007669"/>
    <property type="project" value="UniProtKB-UniRule"/>
</dbReference>
<dbReference type="PROSITE" id="PS51747">
    <property type="entry name" value="CYT_DCMP_DEAMINASES_2"/>
    <property type="match status" value="1"/>
</dbReference>
<dbReference type="FunFam" id="3.40.140.10:FF:000005">
    <property type="entry name" value="tRNA-specific adenosine deaminase"/>
    <property type="match status" value="1"/>
</dbReference>
<name>A0A3M0A2F8_9GAMM</name>
<keyword evidence="6 8" id="KW-0862">Zinc</keyword>
<comment type="similarity">
    <text evidence="1">Belongs to the cytidine and deoxycytidylate deaminase family. ADAT2 subfamily.</text>
</comment>
<dbReference type="EC" id="3.5.4.33" evidence="8"/>
<evidence type="ECO:0000256" key="4">
    <source>
        <dbReference type="ARBA" id="ARBA00022723"/>
    </source>
</evidence>
<evidence type="ECO:0000256" key="7">
    <source>
        <dbReference type="ARBA" id="ARBA00048045"/>
    </source>
</evidence>
<dbReference type="InterPro" id="IPR002125">
    <property type="entry name" value="CMP_dCMP_dom"/>
</dbReference>
<feature type="binding site" evidence="8">
    <location>
        <position position="82"/>
    </location>
    <ligand>
        <name>Zn(2+)</name>
        <dbReference type="ChEBI" id="CHEBI:29105"/>
        <note>catalytic</note>
    </ligand>
</feature>
<dbReference type="PANTHER" id="PTHR11079">
    <property type="entry name" value="CYTOSINE DEAMINASE FAMILY MEMBER"/>
    <property type="match status" value="1"/>
</dbReference>
<dbReference type="PANTHER" id="PTHR11079:SF202">
    <property type="entry name" value="TRNA-SPECIFIC ADENOSINE DEAMINASE"/>
    <property type="match status" value="1"/>
</dbReference>
<keyword evidence="3 8" id="KW-0819">tRNA processing</keyword>
<comment type="catalytic activity">
    <reaction evidence="7 8">
        <text>adenosine(34) in tRNA + H2O + H(+) = inosine(34) in tRNA + NH4(+)</text>
        <dbReference type="Rhea" id="RHEA:43168"/>
        <dbReference type="Rhea" id="RHEA-COMP:10373"/>
        <dbReference type="Rhea" id="RHEA-COMP:10374"/>
        <dbReference type="ChEBI" id="CHEBI:15377"/>
        <dbReference type="ChEBI" id="CHEBI:15378"/>
        <dbReference type="ChEBI" id="CHEBI:28938"/>
        <dbReference type="ChEBI" id="CHEBI:74411"/>
        <dbReference type="ChEBI" id="CHEBI:82852"/>
        <dbReference type="EC" id="3.5.4.33"/>
    </reaction>
</comment>
<evidence type="ECO:0000256" key="5">
    <source>
        <dbReference type="ARBA" id="ARBA00022801"/>
    </source>
</evidence>
<evidence type="ECO:0000256" key="2">
    <source>
        <dbReference type="ARBA" id="ARBA00011738"/>
    </source>
</evidence>
<comment type="function">
    <text evidence="8">Catalyzes the deamination of adenosine to inosine at the wobble position 34 of tRNA(Arg2).</text>
</comment>
<accession>A0A3M0A2F8</accession>
<gene>
    <name evidence="8" type="primary">tadA</name>
    <name evidence="10" type="ORF">DFR27_1811</name>
</gene>
<evidence type="ECO:0000256" key="6">
    <source>
        <dbReference type="ARBA" id="ARBA00022833"/>
    </source>
</evidence>
<comment type="cofactor">
    <cofactor evidence="8">
        <name>Zn(2+)</name>
        <dbReference type="ChEBI" id="CHEBI:29105"/>
    </cofactor>
    <text evidence="8">Binds 1 zinc ion per subunit.</text>
</comment>
<feature type="domain" description="CMP/dCMP-type deaminase" evidence="9">
    <location>
        <begin position="1"/>
        <end position="119"/>
    </location>
</feature>
<dbReference type="InterPro" id="IPR028883">
    <property type="entry name" value="tRNA_aden_deaminase"/>
</dbReference>
<dbReference type="Pfam" id="PF00383">
    <property type="entry name" value="dCMP_cyt_deam_1"/>
    <property type="match status" value="1"/>
</dbReference>
<evidence type="ECO:0000256" key="1">
    <source>
        <dbReference type="ARBA" id="ARBA00010669"/>
    </source>
</evidence>
<dbReference type="Proteomes" id="UP000267187">
    <property type="component" value="Unassembled WGS sequence"/>
</dbReference>
<dbReference type="InterPro" id="IPR016192">
    <property type="entry name" value="APOBEC/CMP_deaminase_Zn-bd"/>
</dbReference>
<evidence type="ECO:0000256" key="8">
    <source>
        <dbReference type="HAMAP-Rule" id="MF_00972"/>
    </source>
</evidence>
<keyword evidence="5 8" id="KW-0378">Hydrolase</keyword>
<dbReference type="GO" id="GO:0008270">
    <property type="term" value="F:zinc ion binding"/>
    <property type="evidence" value="ECO:0007669"/>
    <property type="project" value="UniProtKB-UniRule"/>
</dbReference>
<evidence type="ECO:0000259" key="9">
    <source>
        <dbReference type="PROSITE" id="PS51747"/>
    </source>
</evidence>
<feature type="binding site" evidence="8">
    <location>
        <position position="85"/>
    </location>
    <ligand>
        <name>Zn(2+)</name>
        <dbReference type="ChEBI" id="CHEBI:29105"/>
        <note>catalytic</note>
    </ligand>
</feature>
<comment type="subunit">
    <text evidence="2 8">Homodimer.</text>
</comment>
<feature type="active site" description="Proton donor" evidence="8">
    <location>
        <position position="54"/>
    </location>
</feature>
<proteinExistence type="inferred from homology"/>
<evidence type="ECO:0000313" key="11">
    <source>
        <dbReference type="Proteomes" id="UP000267187"/>
    </source>
</evidence>
<protein>
    <recommendedName>
        <fullName evidence="8">tRNA-specific adenosine deaminase</fullName>
        <ecNumber evidence="8">3.5.4.33</ecNumber>
    </recommendedName>
</protein>